<keyword evidence="2" id="KW-1185">Reference proteome</keyword>
<reference evidence="1" key="1">
    <citation type="journal article" date="2022" name="bioRxiv">
        <title>Sequencing and chromosome-scale assembly of the giantPleurodeles waltlgenome.</title>
        <authorList>
            <person name="Brown T."/>
            <person name="Elewa A."/>
            <person name="Iarovenko S."/>
            <person name="Subramanian E."/>
            <person name="Araus A.J."/>
            <person name="Petzold A."/>
            <person name="Susuki M."/>
            <person name="Suzuki K.-i.T."/>
            <person name="Hayashi T."/>
            <person name="Toyoda A."/>
            <person name="Oliveira C."/>
            <person name="Osipova E."/>
            <person name="Leigh N.D."/>
            <person name="Simon A."/>
            <person name="Yun M.H."/>
        </authorList>
    </citation>
    <scope>NUCLEOTIDE SEQUENCE</scope>
    <source>
        <strain evidence="1">20211129_DDA</strain>
        <tissue evidence="1">Liver</tissue>
    </source>
</reference>
<comment type="caution">
    <text evidence="1">The sequence shown here is derived from an EMBL/GenBank/DDBJ whole genome shotgun (WGS) entry which is preliminary data.</text>
</comment>
<evidence type="ECO:0000313" key="2">
    <source>
        <dbReference type="Proteomes" id="UP001066276"/>
    </source>
</evidence>
<dbReference type="EMBL" id="JANPWB010000014">
    <property type="protein sequence ID" value="KAJ1096873.1"/>
    <property type="molecule type" value="Genomic_DNA"/>
</dbReference>
<dbReference type="Proteomes" id="UP001066276">
    <property type="component" value="Chromosome 10"/>
</dbReference>
<dbReference type="AlphaFoldDB" id="A0AAV7M4R6"/>
<protein>
    <submittedName>
        <fullName evidence="1">Uncharacterized protein</fullName>
    </submittedName>
</protein>
<accession>A0AAV7M4R6</accession>
<organism evidence="1 2">
    <name type="scientific">Pleurodeles waltl</name>
    <name type="common">Iberian ribbed newt</name>
    <dbReference type="NCBI Taxonomy" id="8319"/>
    <lineage>
        <taxon>Eukaryota</taxon>
        <taxon>Metazoa</taxon>
        <taxon>Chordata</taxon>
        <taxon>Craniata</taxon>
        <taxon>Vertebrata</taxon>
        <taxon>Euteleostomi</taxon>
        <taxon>Amphibia</taxon>
        <taxon>Batrachia</taxon>
        <taxon>Caudata</taxon>
        <taxon>Salamandroidea</taxon>
        <taxon>Salamandridae</taxon>
        <taxon>Pleurodelinae</taxon>
        <taxon>Pleurodeles</taxon>
    </lineage>
</organism>
<sequence>MLLVNPPSSAKVHSMVVALQVSTISKEERKDLELPIMLEEEQPLRKSPGTNSSLFFKMYLSVLALQLLALFEDAKKGCSLPPDLMEVTITVVPKPKTPPSRLK</sequence>
<name>A0AAV7M4R6_PLEWA</name>
<proteinExistence type="predicted"/>
<evidence type="ECO:0000313" key="1">
    <source>
        <dbReference type="EMBL" id="KAJ1096873.1"/>
    </source>
</evidence>
<gene>
    <name evidence="1" type="ORF">NDU88_002004</name>
</gene>